<dbReference type="Pfam" id="PF09995">
    <property type="entry name" value="MPAB_Lcp_cat"/>
    <property type="match status" value="1"/>
</dbReference>
<dbReference type="PANTHER" id="PTHR36151:SF3">
    <property type="entry name" value="ER-BOUND OXYGENASE MPAB_MPAB'_RUBBER OXYGENASE CATALYTIC DOMAIN-CONTAINING PROTEIN"/>
    <property type="match status" value="1"/>
</dbReference>
<accession>A0ABR6BU63</accession>
<evidence type="ECO:0000313" key="3">
    <source>
        <dbReference type="Proteomes" id="UP000517916"/>
    </source>
</evidence>
<reference evidence="2 3" key="1">
    <citation type="submission" date="2020-08" db="EMBL/GenBank/DDBJ databases">
        <title>Genomic Encyclopedia of Archaeal and Bacterial Type Strains, Phase II (KMG-II): from individual species to whole genera.</title>
        <authorList>
            <person name="Goeker M."/>
        </authorList>
    </citation>
    <scope>NUCLEOTIDE SEQUENCE [LARGE SCALE GENOMIC DNA]</scope>
    <source>
        <strain evidence="2 3">DSM 43850</strain>
    </source>
</reference>
<name>A0ABR6BU63_9PSEU</name>
<protein>
    <submittedName>
        <fullName evidence="2">Uncharacterized protein (DUF2236 family)</fullName>
    </submittedName>
</protein>
<proteinExistence type="predicted"/>
<comment type="caution">
    <text evidence="2">The sequence shown here is derived from an EMBL/GenBank/DDBJ whole genome shotgun (WGS) entry which is preliminary data.</text>
</comment>
<keyword evidence="3" id="KW-1185">Reference proteome</keyword>
<dbReference type="Proteomes" id="UP000517916">
    <property type="component" value="Unassembled WGS sequence"/>
</dbReference>
<dbReference type="EMBL" id="JACJID010000006">
    <property type="protein sequence ID" value="MBA8930463.1"/>
    <property type="molecule type" value="Genomic_DNA"/>
</dbReference>
<evidence type="ECO:0000313" key="2">
    <source>
        <dbReference type="EMBL" id="MBA8930463.1"/>
    </source>
</evidence>
<sequence length="288" mass="32092">MSTTEQRVADQGLVGPRSVTWQLHADPAMWLAGITSLFLQALHPLAAAGVVQNSNFREDPLGRLERTARFVGLSTYGPTQDVHKAAERVRALHRTLRGKDPETGRVFRVDEPELLLWVHCAEVSTFLTVVHRAGLRLSKPQADRYLREQRASAALVGLHPEDVPGSTEEMSRYFRRARPELKHGENSAVVYRFLHRPPLQGPLRHGLPVYEPAVAHLAYSLLPSWAIRLYGEPAYPPVVASAMLRAARTGALLIPASIRWRSPTGYLPRAIRRLGPDARPSARLLPEC</sequence>
<evidence type="ECO:0000259" key="1">
    <source>
        <dbReference type="Pfam" id="PF09995"/>
    </source>
</evidence>
<dbReference type="PANTHER" id="PTHR36151">
    <property type="entry name" value="BLR2777 PROTEIN"/>
    <property type="match status" value="1"/>
</dbReference>
<organism evidence="2 3">
    <name type="scientific">Kutzneria viridogrisea</name>
    <dbReference type="NCBI Taxonomy" id="47990"/>
    <lineage>
        <taxon>Bacteria</taxon>
        <taxon>Bacillati</taxon>
        <taxon>Actinomycetota</taxon>
        <taxon>Actinomycetes</taxon>
        <taxon>Pseudonocardiales</taxon>
        <taxon>Pseudonocardiaceae</taxon>
        <taxon>Kutzneria</taxon>
    </lineage>
</organism>
<gene>
    <name evidence="2" type="ORF">BC739_007696</name>
</gene>
<dbReference type="RefSeq" id="WP_236650195.1">
    <property type="nucleotide sequence ID" value="NZ_BAAABQ010000025.1"/>
</dbReference>
<dbReference type="InterPro" id="IPR018713">
    <property type="entry name" value="MPAB/Lcp_cat_dom"/>
</dbReference>
<feature type="domain" description="ER-bound oxygenase mpaB/mpaB'/Rubber oxygenase catalytic" evidence="1">
    <location>
        <begin position="21"/>
        <end position="247"/>
    </location>
</feature>